<gene>
    <name evidence="1" type="ORF">HXX08_18775</name>
    <name evidence="2" type="ORF">OZ401_003437</name>
</gene>
<evidence type="ECO:0000313" key="4">
    <source>
        <dbReference type="Proteomes" id="UP001431572"/>
    </source>
</evidence>
<accession>A0A8T7M7C2</accession>
<dbReference type="InterPro" id="IPR036412">
    <property type="entry name" value="HAD-like_sf"/>
</dbReference>
<dbReference type="Proteomes" id="UP000521676">
    <property type="component" value="Unassembled WGS sequence"/>
</dbReference>
<dbReference type="RefSeq" id="WP_341471679.1">
    <property type="nucleotide sequence ID" value="NZ_CP128400.1"/>
</dbReference>
<sequence>MDKIAFIDLDGVVANSVLRFEKATKNGKINWGLVFHPPMLGLDTLIPGADAIIARLEEANWTVIYLSSRPERILEPSKKWLEKHGLDGHEIILRPAKKDGLKTPQWKASVVCRKGAPDGETLFVDDEPENTAAALELWQEKFGNNGLRVASTLSEISL</sequence>
<keyword evidence="4" id="KW-1185">Reference proteome</keyword>
<reference evidence="1 3" key="1">
    <citation type="submission" date="2020-06" db="EMBL/GenBank/DDBJ databases">
        <title>Anoxygenic phototrophic Chloroflexota member uses a Type I reaction center.</title>
        <authorList>
            <person name="Tsuji J.M."/>
            <person name="Shaw N.A."/>
            <person name="Nagashima S."/>
            <person name="Venkiteswaran J."/>
            <person name="Schiff S.L."/>
            <person name="Hanada S."/>
            <person name="Tank M."/>
            <person name="Neufeld J.D."/>
        </authorList>
    </citation>
    <scope>NUCLEOTIDE SEQUENCE [LARGE SCALE GENOMIC DNA]</scope>
    <source>
        <strain evidence="1">L227-S17</strain>
    </source>
</reference>
<dbReference type="SUPFAM" id="SSF56784">
    <property type="entry name" value="HAD-like"/>
    <property type="match status" value="1"/>
</dbReference>
<proteinExistence type="predicted"/>
<dbReference type="EMBL" id="CP128400">
    <property type="protein sequence ID" value="WJW69807.1"/>
    <property type="molecule type" value="Genomic_DNA"/>
</dbReference>
<dbReference type="Gene3D" id="3.40.50.1000">
    <property type="entry name" value="HAD superfamily/HAD-like"/>
    <property type="match status" value="1"/>
</dbReference>
<evidence type="ECO:0000313" key="1">
    <source>
        <dbReference type="EMBL" id="NWJ47903.1"/>
    </source>
</evidence>
<dbReference type="AlphaFoldDB" id="A0A8T7M7C2"/>
<organism evidence="1 3">
    <name type="scientific">Candidatus Chlorohelix allophototropha</name>
    <dbReference type="NCBI Taxonomy" id="3003348"/>
    <lineage>
        <taxon>Bacteria</taxon>
        <taxon>Bacillati</taxon>
        <taxon>Chloroflexota</taxon>
        <taxon>Chloroflexia</taxon>
        <taxon>Candidatus Chloroheliales</taxon>
        <taxon>Candidatus Chloroheliaceae</taxon>
        <taxon>Candidatus Chlorohelix</taxon>
    </lineage>
</organism>
<evidence type="ECO:0008006" key="5">
    <source>
        <dbReference type="Google" id="ProtNLM"/>
    </source>
</evidence>
<evidence type="ECO:0000313" key="3">
    <source>
        <dbReference type="Proteomes" id="UP000521676"/>
    </source>
</evidence>
<dbReference type="Proteomes" id="UP001431572">
    <property type="component" value="Chromosome 2"/>
</dbReference>
<dbReference type="EMBL" id="JACATZ010000003">
    <property type="protein sequence ID" value="NWJ47903.1"/>
    <property type="molecule type" value="Genomic_DNA"/>
</dbReference>
<evidence type="ECO:0000313" key="2">
    <source>
        <dbReference type="EMBL" id="WJW69807.1"/>
    </source>
</evidence>
<reference evidence="2" key="2">
    <citation type="journal article" date="2024" name="Nature">
        <title>Anoxygenic phototroph of the Chloroflexota uses a type I reaction centre.</title>
        <authorList>
            <person name="Tsuji J.M."/>
            <person name="Shaw N.A."/>
            <person name="Nagashima S."/>
            <person name="Venkiteswaran J.J."/>
            <person name="Schiff S.L."/>
            <person name="Watanabe T."/>
            <person name="Fukui M."/>
            <person name="Hanada S."/>
            <person name="Tank M."/>
            <person name="Neufeld J.D."/>
        </authorList>
    </citation>
    <scope>NUCLEOTIDE SEQUENCE</scope>
    <source>
        <strain evidence="2">L227-S17</strain>
    </source>
</reference>
<protein>
    <recommendedName>
        <fullName evidence="5">Polynucleotide kinase</fullName>
    </recommendedName>
</protein>
<dbReference type="InterPro" id="IPR023214">
    <property type="entry name" value="HAD_sf"/>
</dbReference>
<name>A0A8T7M7C2_9CHLR</name>